<accession>A0A3P3EVJ5</accession>
<feature type="signal peptide" evidence="2">
    <location>
        <begin position="1"/>
        <end position="19"/>
    </location>
</feature>
<protein>
    <recommendedName>
        <fullName evidence="7">TolA protein</fullName>
    </recommendedName>
</protein>
<evidence type="ECO:0000313" key="6">
    <source>
        <dbReference type="Proteomes" id="UP000271590"/>
    </source>
</evidence>
<feature type="compositionally biased region" description="Basic and acidic residues" evidence="1">
    <location>
        <begin position="74"/>
        <end position="137"/>
    </location>
</feature>
<sequence>MKNIVLAVLMALGSLPLWAQSNAAAGNADFEAERSRLAAERAAIEARFDKERAACYQKFAVEDCLRDSRRRRRAETDHIKRQESAINDIERQRRGAAELEKLDQKAATRRPQDTPEKQDESRQAQKDREQRAADHAASRAATAAEADERRRQFEAKQKAQADEQAKAAQRRAEAPAAVERFESKQQKAAEHRASRERQNAERTKPRGAPLPTPPASPASAPSR</sequence>
<name>A0A3P3EVJ5_9BURK</name>
<reference evidence="3 6" key="1">
    <citation type="submission" date="2018-11" db="EMBL/GenBank/DDBJ databases">
        <title>The genome of Variovorax sp T529.</title>
        <authorList>
            <person name="Gao J."/>
        </authorList>
    </citation>
    <scope>NUCLEOTIDE SEQUENCE [LARGE SCALE GENOMIC DNA]</scope>
    <source>
        <strain evidence="3 6">T529</strain>
    </source>
</reference>
<dbReference type="AlphaFoldDB" id="A0A3P3EVJ5"/>
<keyword evidence="5" id="KW-1185">Reference proteome</keyword>
<gene>
    <name evidence="3" type="ORF">EH244_06740</name>
    <name evidence="4" type="ORF">EJO66_17730</name>
</gene>
<feature type="chain" id="PRO_5018223679" description="TolA protein" evidence="2">
    <location>
        <begin position="20"/>
        <end position="223"/>
    </location>
</feature>
<dbReference type="Proteomes" id="UP000271590">
    <property type="component" value="Unassembled WGS sequence"/>
</dbReference>
<dbReference type="RefSeq" id="WP_124957660.1">
    <property type="nucleotide sequence ID" value="NZ_RQXU01000003.1"/>
</dbReference>
<keyword evidence="2" id="KW-0732">Signal</keyword>
<dbReference type="EMBL" id="RXFQ01000009">
    <property type="protein sequence ID" value="RSZ34699.1"/>
    <property type="molecule type" value="Genomic_DNA"/>
</dbReference>
<dbReference type="EMBL" id="RQXU01000003">
    <property type="protein sequence ID" value="RRH90439.1"/>
    <property type="molecule type" value="Genomic_DNA"/>
</dbReference>
<feature type="compositionally biased region" description="Basic and acidic residues" evidence="1">
    <location>
        <begin position="146"/>
        <end position="204"/>
    </location>
</feature>
<evidence type="ECO:0000256" key="2">
    <source>
        <dbReference type="SAM" id="SignalP"/>
    </source>
</evidence>
<evidence type="ECO:0000313" key="5">
    <source>
        <dbReference type="Proteomes" id="UP000271137"/>
    </source>
</evidence>
<reference evidence="4 5" key="2">
    <citation type="submission" date="2018-12" db="EMBL/GenBank/DDBJ databases">
        <title>The genome sequences of strain 502.</title>
        <authorList>
            <person name="Gao J."/>
            <person name="Sun J."/>
        </authorList>
    </citation>
    <scope>NUCLEOTIDE SEQUENCE [LARGE SCALE GENOMIC DNA]</scope>
    <source>
        <strain evidence="4 5">502</strain>
    </source>
</reference>
<evidence type="ECO:0000313" key="4">
    <source>
        <dbReference type="EMBL" id="RSZ34699.1"/>
    </source>
</evidence>
<feature type="region of interest" description="Disordered" evidence="1">
    <location>
        <begin position="70"/>
        <end position="223"/>
    </location>
</feature>
<evidence type="ECO:0000256" key="1">
    <source>
        <dbReference type="SAM" id="MobiDB-lite"/>
    </source>
</evidence>
<organism evidence="3 6">
    <name type="scientific">Variovorax beijingensis</name>
    <dbReference type="NCBI Taxonomy" id="2496117"/>
    <lineage>
        <taxon>Bacteria</taxon>
        <taxon>Pseudomonadati</taxon>
        <taxon>Pseudomonadota</taxon>
        <taxon>Betaproteobacteria</taxon>
        <taxon>Burkholderiales</taxon>
        <taxon>Comamonadaceae</taxon>
        <taxon>Variovorax</taxon>
    </lineage>
</organism>
<proteinExistence type="predicted"/>
<comment type="caution">
    <text evidence="3">The sequence shown here is derived from an EMBL/GenBank/DDBJ whole genome shotgun (WGS) entry which is preliminary data.</text>
</comment>
<dbReference type="Proteomes" id="UP000271137">
    <property type="component" value="Unassembled WGS sequence"/>
</dbReference>
<evidence type="ECO:0008006" key="7">
    <source>
        <dbReference type="Google" id="ProtNLM"/>
    </source>
</evidence>
<evidence type="ECO:0000313" key="3">
    <source>
        <dbReference type="EMBL" id="RRH90439.1"/>
    </source>
</evidence>